<name>A0A1C5IR93_9ACTN</name>
<evidence type="ECO:0000313" key="3">
    <source>
        <dbReference type="Proteomes" id="UP000198221"/>
    </source>
</evidence>
<dbReference type="EMBL" id="LT607754">
    <property type="protein sequence ID" value="SCG60306.1"/>
    <property type="molecule type" value="Genomic_DNA"/>
</dbReference>
<proteinExistence type="predicted"/>
<feature type="region of interest" description="Disordered" evidence="1">
    <location>
        <begin position="1"/>
        <end position="26"/>
    </location>
</feature>
<protein>
    <submittedName>
        <fullName evidence="2">Uncharacterized protein</fullName>
    </submittedName>
</protein>
<evidence type="ECO:0000313" key="2">
    <source>
        <dbReference type="EMBL" id="SCG60306.1"/>
    </source>
</evidence>
<reference evidence="3" key="1">
    <citation type="submission" date="2016-06" db="EMBL/GenBank/DDBJ databases">
        <authorList>
            <person name="Varghese N."/>
            <person name="Submissions Spin"/>
        </authorList>
    </citation>
    <scope>NUCLEOTIDE SEQUENCE [LARGE SCALE GENOMIC DNA]</scope>
    <source>
        <strain evidence="3">DSM 43819</strain>
    </source>
</reference>
<keyword evidence="3" id="KW-1185">Reference proteome</keyword>
<evidence type="ECO:0000256" key="1">
    <source>
        <dbReference type="SAM" id="MobiDB-lite"/>
    </source>
</evidence>
<gene>
    <name evidence="2" type="ORF">GA0070613_3225</name>
</gene>
<organism evidence="2 3">
    <name type="scientific">Micromonospora inositola</name>
    <dbReference type="NCBI Taxonomy" id="47865"/>
    <lineage>
        <taxon>Bacteria</taxon>
        <taxon>Bacillati</taxon>
        <taxon>Actinomycetota</taxon>
        <taxon>Actinomycetes</taxon>
        <taxon>Micromonosporales</taxon>
        <taxon>Micromonosporaceae</taxon>
        <taxon>Micromonospora</taxon>
    </lineage>
</organism>
<accession>A0A1C5IR93</accession>
<sequence>MPMSTTERASRAGRARAASLSPDRRKEIASQAHLASAVAAVVNRAPDLSADQVAKLRAVFAPAVAAR</sequence>
<dbReference type="AlphaFoldDB" id="A0A1C5IR93"/>
<dbReference type="Proteomes" id="UP000198221">
    <property type="component" value="Chromosome I"/>
</dbReference>